<feature type="domain" description="DNA primase/nucleoside triphosphatase C-terminal" evidence="1">
    <location>
        <begin position="7"/>
        <end position="90"/>
    </location>
</feature>
<name>A0A380DVA7_STAAU</name>
<dbReference type="Proteomes" id="UP000255091">
    <property type="component" value="Unassembled WGS sequence"/>
</dbReference>
<reference evidence="2 3" key="1">
    <citation type="submission" date="2018-06" db="EMBL/GenBank/DDBJ databases">
        <authorList>
            <consortium name="Pathogen Informatics"/>
            <person name="Doyle S."/>
        </authorList>
    </citation>
    <scope>NUCLEOTIDE SEQUENCE [LARGE SCALE GENOMIC DNA]</scope>
    <source>
        <strain evidence="2 3">NCTC6133</strain>
    </source>
</reference>
<dbReference type="AlphaFoldDB" id="A0A380DVA7"/>
<evidence type="ECO:0000313" key="3">
    <source>
        <dbReference type="Proteomes" id="UP000255091"/>
    </source>
</evidence>
<dbReference type="EMBL" id="UHAP01000001">
    <property type="protein sequence ID" value="SUK57107.1"/>
    <property type="molecule type" value="Genomic_DNA"/>
</dbReference>
<accession>A0A380DVA7</accession>
<protein>
    <submittedName>
        <fullName evidence="2">DNA primase</fullName>
    </submittedName>
</protein>
<dbReference type="InterPro" id="IPR036390">
    <property type="entry name" value="WH_DNA-bd_sf"/>
</dbReference>
<gene>
    <name evidence="2" type="ORF">NCTC6133_02752</name>
</gene>
<evidence type="ECO:0000259" key="1">
    <source>
        <dbReference type="Pfam" id="PF03288"/>
    </source>
</evidence>
<evidence type="ECO:0000313" key="2">
    <source>
        <dbReference type="EMBL" id="SUK57107.1"/>
    </source>
</evidence>
<dbReference type="SUPFAM" id="SSF46785">
    <property type="entry name" value="Winged helix' DNA-binding domain"/>
    <property type="match status" value="1"/>
</dbReference>
<proteinExistence type="predicted"/>
<dbReference type="Pfam" id="PF03288">
    <property type="entry name" value="Pox_D5"/>
    <property type="match status" value="1"/>
</dbReference>
<dbReference type="InterPro" id="IPR004968">
    <property type="entry name" value="DNA_primase/NTPase_C"/>
</dbReference>
<organism evidence="2 3">
    <name type="scientific">Staphylococcus aureus</name>
    <dbReference type="NCBI Taxonomy" id="1280"/>
    <lineage>
        <taxon>Bacteria</taxon>
        <taxon>Bacillati</taxon>
        <taxon>Bacillota</taxon>
        <taxon>Bacilli</taxon>
        <taxon>Bacillales</taxon>
        <taxon>Staphylococcaceae</taxon>
        <taxon>Staphylococcus</taxon>
    </lineage>
</organism>
<sequence length="102" mass="12646">MLEVFKEDNDPVYGFKVNMFDQWTIRKVPKYIVYAFYKEYCDENGYNALSSNKFYKQFEHYLENYWKTDAQRRYDNEELAKRIYNFNDNRNYIEPIESGKKL</sequence>